<reference evidence="1" key="1">
    <citation type="submission" date="2014-09" db="EMBL/GenBank/DDBJ databases">
        <authorList>
            <person name="Magalhaes I.L.F."/>
            <person name="Oliveira U."/>
            <person name="Santos F.R."/>
            <person name="Vidigal T.H.D.A."/>
            <person name="Brescovit A.D."/>
            <person name="Santos A.J."/>
        </authorList>
    </citation>
    <scope>NUCLEOTIDE SEQUENCE</scope>
    <source>
        <tissue evidence="1">Shoot tissue taken approximately 20 cm above the soil surface</tissue>
    </source>
</reference>
<reference evidence="1" key="2">
    <citation type="journal article" date="2015" name="Data Brief">
        <title>Shoot transcriptome of the giant reed, Arundo donax.</title>
        <authorList>
            <person name="Barrero R.A."/>
            <person name="Guerrero F.D."/>
            <person name="Moolhuijzen P."/>
            <person name="Goolsby J.A."/>
            <person name="Tidwell J."/>
            <person name="Bellgard S.E."/>
            <person name="Bellgard M.I."/>
        </authorList>
    </citation>
    <scope>NUCLEOTIDE SEQUENCE</scope>
    <source>
        <tissue evidence="1">Shoot tissue taken approximately 20 cm above the soil surface</tissue>
    </source>
</reference>
<evidence type="ECO:0000313" key="1">
    <source>
        <dbReference type="EMBL" id="JAD70790.1"/>
    </source>
</evidence>
<name>A0A0A9CBL6_ARUDO</name>
<proteinExistence type="predicted"/>
<organism evidence="1">
    <name type="scientific">Arundo donax</name>
    <name type="common">Giant reed</name>
    <name type="synonym">Donax arundinaceus</name>
    <dbReference type="NCBI Taxonomy" id="35708"/>
    <lineage>
        <taxon>Eukaryota</taxon>
        <taxon>Viridiplantae</taxon>
        <taxon>Streptophyta</taxon>
        <taxon>Embryophyta</taxon>
        <taxon>Tracheophyta</taxon>
        <taxon>Spermatophyta</taxon>
        <taxon>Magnoliopsida</taxon>
        <taxon>Liliopsida</taxon>
        <taxon>Poales</taxon>
        <taxon>Poaceae</taxon>
        <taxon>PACMAD clade</taxon>
        <taxon>Arundinoideae</taxon>
        <taxon>Arundineae</taxon>
        <taxon>Arundo</taxon>
    </lineage>
</organism>
<dbReference type="EMBL" id="GBRH01227105">
    <property type="protein sequence ID" value="JAD70790.1"/>
    <property type="molecule type" value="Transcribed_RNA"/>
</dbReference>
<sequence length="25" mass="2841">MLHLGCSLLYSHKAQPENLAIYLLI</sequence>
<protein>
    <submittedName>
        <fullName evidence="1">Uncharacterized protein</fullName>
    </submittedName>
</protein>
<dbReference type="AlphaFoldDB" id="A0A0A9CBL6"/>
<accession>A0A0A9CBL6</accession>